<dbReference type="Proteomes" id="UP000887540">
    <property type="component" value="Unplaced"/>
</dbReference>
<dbReference type="InterPro" id="IPR044913">
    <property type="entry name" value="P_trefoil_dom_sf"/>
</dbReference>
<evidence type="ECO:0000259" key="3">
    <source>
        <dbReference type="PROSITE" id="PS51448"/>
    </source>
</evidence>
<reference evidence="5" key="1">
    <citation type="submission" date="2022-11" db="UniProtKB">
        <authorList>
            <consortium name="WormBaseParasite"/>
        </authorList>
    </citation>
    <scope>IDENTIFICATION</scope>
</reference>
<dbReference type="Pfam" id="PF00088">
    <property type="entry name" value="Trefoil"/>
    <property type="match status" value="1"/>
</dbReference>
<dbReference type="Gene3D" id="4.10.110.10">
    <property type="entry name" value="Spasmolytic Protein, domain 1"/>
    <property type="match status" value="1"/>
</dbReference>
<proteinExistence type="predicted"/>
<accession>A0A914D0Z4</accession>
<comment type="caution">
    <text evidence="2">Lacks conserved residue(s) required for the propagation of feature annotation.</text>
</comment>
<dbReference type="PROSITE" id="PS51448">
    <property type="entry name" value="P_TREFOIL_2"/>
    <property type="match status" value="1"/>
</dbReference>
<dbReference type="WBParaSite" id="ACRNAN_scaffold16255.g7632.t1">
    <property type="protein sequence ID" value="ACRNAN_scaffold16255.g7632.t1"/>
    <property type="gene ID" value="ACRNAN_scaffold16255.g7632"/>
</dbReference>
<evidence type="ECO:0000313" key="5">
    <source>
        <dbReference type="WBParaSite" id="ACRNAN_scaffold16255.g7632.t1"/>
    </source>
</evidence>
<sequence length="122" mass="13899">MLTIGRLIFADLKNSEPTVQFIDQKSRLDCHLELGLTKEKCLVRGCIYDESLDGRNTTIPLCYFPSKIGYKVEDTSGHVYLLKKDPYGFKNPYGDDFKELIFTYKEIGAGLHVMIYPSGPVR</sequence>
<evidence type="ECO:0000313" key="4">
    <source>
        <dbReference type="Proteomes" id="UP000887540"/>
    </source>
</evidence>
<keyword evidence="4" id="KW-1185">Reference proteome</keyword>
<feature type="domain" description="P-type" evidence="3">
    <location>
        <begin position="17"/>
        <end position="66"/>
    </location>
</feature>
<dbReference type="SMART" id="SM00018">
    <property type="entry name" value="PD"/>
    <property type="match status" value="1"/>
</dbReference>
<dbReference type="CDD" id="cd00111">
    <property type="entry name" value="Trefoil"/>
    <property type="match status" value="1"/>
</dbReference>
<organism evidence="4 5">
    <name type="scientific">Acrobeloides nanus</name>
    <dbReference type="NCBI Taxonomy" id="290746"/>
    <lineage>
        <taxon>Eukaryota</taxon>
        <taxon>Metazoa</taxon>
        <taxon>Ecdysozoa</taxon>
        <taxon>Nematoda</taxon>
        <taxon>Chromadorea</taxon>
        <taxon>Rhabditida</taxon>
        <taxon>Tylenchina</taxon>
        <taxon>Cephalobomorpha</taxon>
        <taxon>Cephaloboidea</taxon>
        <taxon>Cephalobidae</taxon>
        <taxon>Acrobeloides</taxon>
    </lineage>
</organism>
<dbReference type="SUPFAM" id="SSF57492">
    <property type="entry name" value="Trefoil"/>
    <property type="match status" value="1"/>
</dbReference>
<protein>
    <submittedName>
        <fullName evidence="5">P-type domain-containing protein</fullName>
    </submittedName>
</protein>
<evidence type="ECO:0000256" key="2">
    <source>
        <dbReference type="PROSITE-ProRule" id="PRU00779"/>
    </source>
</evidence>
<evidence type="ECO:0000256" key="1">
    <source>
        <dbReference type="ARBA" id="ARBA00023157"/>
    </source>
</evidence>
<name>A0A914D0Z4_9BILA</name>
<dbReference type="AlphaFoldDB" id="A0A914D0Z4"/>
<dbReference type="InterPro" id="IPR000519">
    <property type="entry name" value="P_trefoil_dom"/>
</dbReference>
<keyword evidence="1" id="KW-1015">Disulfide bond</keyword>